<gene>
    <name evidence="4" type="ORF">PQ465_09830</name>
</gene>
<evidence type="ECO:0000256" key="2">
    <source>
        <dbReference type="ARBA" id="ARBA00022801"/>
    </source>
</evidence>
<evidence type="ECO:0000313" key="4">
    <source>
        <dbReference type="EMBL" id="WDF70656.1"/>
    </source>
</evidence>
<keyword evidence="4" id="KW-0645">Protease</keyword>
<keyword evidence="3" id="KW-0732">Signal</keyword>
<dbReference type="GO" id="GO:0009002">
    <property type="term" value="F:serine-type D-Ala-D-Ala carboxypeptidase activity"/>
    <property type="evidence" value="ECO:0007669"/>
    <property type="project" value="UniProtKB-EC"/>
</dbReference>
<dbReference type="PANTHER" id="PTHR30023:SF0">
    <property type="entry name" value="PENICILLIN-SENSITIVE CARBOXYPEPTIDASE A"/>
    <property type="match status" value="1"/>
</dbReference>
<keyword evidence="2 4" id="KW-0378">Hydrolase</keyword>
<keyword evidence="4" id="KW-0121">Carboxypeptidase</keyword>
<dbReference type="InterPro" id="IPR012338">
    <property type="entry name" value="Beta-lactam/transpept-like"/>
</dbReference>
<dbReference type="SUPFAM" id="SSF56601">
    <property type="entry name" value="beta-lactamase/transpeptidase-like"/>
    <property type="match status" value="1"/>
</dbReference>
<dbReference type="EC" id="3.4.16.4" evidence="4"/>
<dbReference type="InterPro" id="IPR000667">
    <property type="entry name" value="Peptidase_S13"/>
</dbReference>
<dbReference type="Pfam" id="PF02113">
    <property type="entry name" value="Peptidase_S13"/>
    <property type="match status" value="1"/>
</dbReference>
<dbReference type="PANTHER" id="PTHR30023">
    <property type="entry name" value="D-ALANYL-D-ALANINE CARBOXYPEPTIDASE"/>
    <property type="match status" value="1"/>
</dbReference>
<dbReference type="EMBL" id="CP117880">
    <property type="protein sequence ID" value="WDF70656.1"/>
    <property type="molecule type" value="Genomic_DNA"/>
</dbReference>
<proteinExistence type="inferred from homology"/>
<dbReference type="Gene3D" id="3.40.710.10">
    <property type="entry name" value="DD-peptidase/beta-lactamase superfamily"/>
    <property type="match status" value="2"/>
</dbReference>
<evidence type="ECO:0000256" key="1">
    <source>
        <dbReference type="ARBA" id="ARBA00006096"/>
    </source>
</evidence>
<evidence type="ECO:0000313" key="5">
    <source>
        <dbReference type="Proteomes" id="UP001221558"/>
    </source>
</evidence>
<organism evidence="4 5">
    <name type="scientific">Sphingobacterium oryzagri</name>
    <dbReference type="NCBI Taxonomy" id="3025669"/>
    <lineage>
        <taxon>Bacteria</taxon>
        <taxon>Pseudomonadati</taxon>
        <taxon>Bacteroidota</taxon>
        <taxon>Sphingobacteriia</taxon>
        <taxon>Sphingobacteriales</taxon>
        <taxon>Sphingobacteriaceae</taxon>
        <taxon>Sphingobacterium</taxon>
    </lineage>
</organism>
<dbReference type="RefSeq" id="WP_274269360.1">
    <property type="nucleotide sequence ID" value="NZ_CP117880.1"/>
</dbReference>
<dbReference type="PRINTS" id="PR00922">
    <property type="entry name" value="DADACBPTASE3"/>
</dbReference>
<sequence length="436" mass="50283">MKRIFAFLGLVFAMLNVYAQQMDTNPIRRELEFSPVLNKHFYGFCLYDLDSNRFVTGINESKLFTPASNAKTFTLFAALKHLGDSIPGLQYIERGDSLIFWGTGDPTFLHNRLDSRKVYDFLKSSNKKLFYAEEDIIEEPFYRKGWAIEDYEEYYQPEISSFPIYGNVVTLREHDGRLCASPSFFQGALLTTSNSSSGTYTVSREFDRNSFRVNRAYPPRNYINEKPFRYSAELFVQLLVDTLHRPVKRIRFQRPPLSKTIYSASTQAILREMMLPSDNFLAEQFHMLIAQKLYGQFDTGRLRKELTKNFFGYFTDNIDLYDASGLSSYNKVTPRSMVEVLLLVYAQVADKEALHRLFPTGGVDGTLKRAYSLDNGEAFVWAKTGTINAVHNQSGFIRTRSGRNLAFAFLNTNFLGDAAPVRKEMVRIMTFIRQHY</sequence>
<evidence type="ECO:0000256" key="3">
    <source>
        <dbReference type="SAM" id="SignalP"/>
    </source>
</evidence>
<reference evidence="4 5" key="1">
    <citation type="submission" date="2023-02" db="EMBL/GenBank/DDBJ databases">
        <title>Genome sequence of Sphingobacterium sp. KACC 22765.</title>
        <authorList>
            <person name="Kim S."/>
            <person name="Heo J."/>
            <person name="Kwon S.-W."/>
        </authorList>
    </citation>
    <scope>NUCLEOTIDE SEQUENCE [LARGE SCALE GENOMIC DNA]</scope>
    <source>
        <strain evidence="4 5">KACC 22765</strain>
    </source>
</reference>
<name>A0ABY7WM25_9SPHI</name>
<keyword evidence="5" id="KW-1185">Reference proteome</keyword>
<protein>
    <submittedName>
        <fullName evidence="4">D-alanyl-D-alanine carboxypeptidase</fullName>
        <ecNumber evidence="4">3.4.16.4</ecNumber>
    </submittedName>
</protein>
<feature type="signal peptide" evidence="3">
    <location>
        <begin position="1"/>
        <end position="19"/>
    </location>
</feature>
<dbReference type="Proteomes" id="UP001221558">
    <property type="component" value="Chromosome"/>
</dbReference>
<comment type="similarity">
    <text evidence="1">Belongs to the peptidase S13 family.</text>
</comment>
<feature type="chain" id="PRO_5047273661" evidence="3">
    <location>
        <begin position="20"/>
        <end position="436"/>
    </location>
</feature>
<accession>A0ABY7WM25</accession>